<organism evidence="2 3">
    <name type="scientific">Anaeroselena agilis</name>
    <dbReference type="NCBI Taxonomy" id="3063788"/>
    <lineage>
        <taxon>Bacteria</taxon>
        <taxon>Bacillati</taxon>
        <taxon>Bacillota</taxon>
        <taxon>Negativicutes</taxon>
        <taxon>Acetonemataceae</taxon>
        <taxon>Anaeroselena</taxon>
    </lineage>
</organism>
<dbReference type="Pfam" id="PF09548">
    <property type="entry name" value="Spore_III_AB"/>
    <property type="match status" value="1"/>
</dbReference>
<proteinExistence type="predicted"/>
<keyword evidence="1" id="KW-0812">Transmembrane</keyword>
<gene>
    <name evidence="2" type="ORF">Q4T40_07410</name>
</gene>
<dbReference type="PIRSF" id="PIRSF021435">
    <property type="entry name" value="SpoIIIAB"/>
    <property type="match status" value="1"/>
</dbReference>
<dbReference type="RefSeq" id="WP_413779585.1">
    <property type="nucleotide sequence ID" value="NZ_JAUOZS010000001.1"/>
</dbReference>
<name>A0ABU3NW64_9FIRM</name>
<feature type="transmembrane region" description="Helical" evidence="1">
    <location>
        <begin position="6"/>
        <end position="24"/>
    </location>
</feature>
<keyword evidence="1" id="KW-0472">Membrane</keyword>
<evidence type="ECO:0000256" key="1">
    <source>
        <dbReference type="SAM" id="Phobius"/>
    </source>
</evidence>
<comment type="caution">
    <text evidence="2">The sequence shown here is derived from an EMBL/GenBank/DDBJ whole genome shotgun (WGS) entry which is preliminary data.</text>
</comment>
<evidence type="ECO:0000313" key="3">
    <source>
        <dbReference type="Proteomes" id="UP001254848"/>
    </source>
</evidence>
<accession>A0ABU3NW64</accession>
<reference evidence="2 3" key="1">
    <citation type="submission" date="2023-07" db="EMBL/GenBank/DDBJ databases">
        <title>The novel representative of Negativicutes class, Anaeroselena agilis gen. nov. sp. nov.</title>
        <authorList>
            <person name="Prokofeva M.I."/>
            <person name="Elcheninov A.G."/>
            <person name="Klyukina A."/>
            <person name="Kublanov I.V."/>
            <person name="Frolov E.N."/>
            <person name="Podosokorskaya O.A."/>
        </authorList>
    </citation>
    <scope>NUCLEOTIDE SEQUENCE [LARGE SCALE GENOMIC DNA]</scope>
    <source>
        <strain evidence="2 3">4137-cl</strain>
    </source>
</reference>
<dbReference type="EMBL" id="JAUOZS010000001">
    <property type="protein sequence ID" value="MDT8901059.1"/>
    <property type="molecule type" value="Genomic_DNA"/>
</dbReference>
<evidence type="ECO:0000313" key="2">
    <source>
        <dbReference type="EMBL" id="MDT8901059.1"/>
    </source>
</evidence>
<sequence>MWVKLLGSAMVIVAGTGIGFAAAWRYSERPRQIGHLISCLTALSSYVNYAALPLAEALSRAAGGLNSPVGDFLRRTAANMAARNWLSPREALEEALAEEGRRLAWERPERETLLLFGANLGATGREEQQKYLAMVLEELRRIEHEALRSRDQNVKMYRYLGICGGLATAILLV</sequence>
<keyword evidence="1" id="KW-1133">Transmembrane helix</keyword>
<protein>
    <submittedName>
        <fullName evidence="2">Stage III sporulation protein AB</fullName>
    </submittedName>
</protein>
<dbReference type="Proteomes" id="UP001254848">
    <property type="component" value="Unassembled WGS sequence"/>
</dbReference>
<keyword evidence="3" id="KW-1185">Reference proteome</keyword>
<dbReference type="InterPro" id="IPR014198">
    <property type="entry name" value="Spore_III_AB"/>
</dbReference>